<name>A0A857GTG6_9GAMM</name>
<dbReference type="AlphaFoldDB" id="A0A857GTG6"/>
<keyword evidence="2" id="KW-0808">Transferase</keyword>
<dbReference type="Gene3D" id="3.40.50.2000">
    <property type="entry name" value="Glycogen Phosphorylase B"/>
    <property type="match status" value="1"/>
</dbReference>
<dbReference type="Pfam" id="PF04101">
    <property type="entry name" value="Glyco_tran_28_C"/>
    <property type="match status" value="1"/>
</dbReference>
<feature type="domain" description="Glycosyl transferase family 28 C-terminal" evidence="1">
    <location>
        <begin position="1"/>
        <end position="138"/>
    </location>
</feature>
<evidence type="ECO:0000259" key="1">
    <source>
        <dbReference type="Pfam" id="PF04101"/>
    </source>
</evidence>
<dbReference type="Proteomes" id="UP000463949">
    <property type="component" value="Chromosome"/>
</dbReference>
<organism evidence="2 3">
    <name type="scientific">Vreelandella aquamarina</name>
    <dbReference type="NCBI Taxonomy" id="77097"/>
    <lineage>
        <taxon>Bacteria</taxon>
        <taxon>Pseudomonadati</taxon>
        <taxon>Pseudomonadota</taxon>
        <taxon>Gammaproteobacteria</taxon>
        <taxon>Oceanospirillales</taxon>
        <taxon>Halomonadaceae</taxon>
        <taxon>Vreelandella</taxon>
    </lineage>
</organism>
<protein>
    <submittedName>
        <fullName evidence="2">Glycosyl transferase family 28</fullName>
    </submittedName>
</protein>
<dbReference type="OrthoDB" id="7186565at2"/>
<dbReference type="GO" id="GO:0016758">
    <property type="term" value="F:hexosyltransferase activity"/>
    <property type="evidence" value="ECO:0007669"/>
    <property type="project" value="InterPro"/>
</dbReference>
<dbReference type="RefSeq" id="WP_159342683.1">
    <property type="nucleotide sequence ID" value="NZ_CP024621.1"/>
</dbReference>
<dbReference type="EMBL" id="CP024621">
    <property type="protein sequence ID" value="QHD50401.1"/>
    <property type="molecule type" value="Genomic_DNA"/>
</dbReference>
<reference evidence="2 3" key="1">
    <citation type="submission" date="2017-10" db="EMBL/GenBank/DDBJ databases">
        <title>Coral associated bacteria.</title>
        <authorList>
            <person name="Wang X."/>
        </authorList>
    </citation>
    <scope>NUCLEOTIDE SEQUENCE [LARGE SCALE GENOMIC DNA]</scope>
    <source>
        <strain evidence="2 3">SCSIO 43005</strain>
    </source>
</reference>
<dbReference type="InterPro" id="IPR007235">
    <property type="entry name" value="Glyco_trans_28_C"/>
</dbReference>
<proteinExistence type="predicted"/>
<dbReference type="SUPFAM" id="SSF53756">
    <property type="entry name" value="UDP-Glycosyltransferase/glycogen phosphorylase"/>
    <property type="match status" value="1"/>
</dbReference>
<sequence length="168" mass="18921">MIFITVGTQLPFDRLLEHFAEWRDQRGYSGKVVAQVGEDSRFVHPDMQLFKTLSSDEYYHWFCQAQGIVSHAGMGSILSCLDHGKRGVFMPRQYALGEHRNDHQRDTAQAFAGQYPSLAFCEDKQALFNALDTLVHAPVGAEPLERTSQDNALGRRIAEHLGLKGRTS</sequence>
<evidence type="ECO:0000313" key="3">
    <source>
        <dbReference type="Proteomes" id="UP000463949"/>
    </source>
</evidence>
<dbReference type="KEGG" id="hmd:CTT34_12245"/>
<evidence type="ECO:0000313" key="2">
    <source>
        <dbReference type="EMBL" id="QHD50401.1"/>
    </source>
</evidence>
<accession>A0A857GTG6</accession>
<gene>
    <name evidence="2" type="ORF">CTT34_12245</name>
</gene>